<dbReference type="SUPFAM" id="SSF141868">
    <property type="entry name" value="EAL domain-like"/>
    <property type="match status" value="1"/>
</dbReference>
<evidence type="ECO:0000313" key="2">
    <source>
        <dbReference type="EMBL" id="TPG13624.1"/>
    </source>
</evidence>
<dbReference type="Pfam" id="PF00563">
    <property type="entry name" value="EAL"/>
    <property type="match status" value="1"/>
</dbReference>
<dbReference type="OrthoDB" id="1673646at2"/>
<keyword evidence="3" id="KW-1185">Reference proteome</keyword>
<dbReference type="GO" id="GO:0071111">
    <property type="term" value="F:cyclic-guanylate-specific phosphodiesterase activity"/>
    <property type="evidence" value="ECO:0007669"/>
    <property type="project" value="InterPro"/>
</dbReference>
<comment type="caution">
    <text evidence="2">The sequence shown here is derived from an EMBL/GenBank/DDBJ whole genome shotgun (WGS) entry which is preliminary data.</text>
</comment>
<dbReference type="InterPro" id="IPR001633">
    <property type="entry name" value="EAL_dom"/>
</dbReference>
<protein>
    <submittedName>
        <fullName evidence="2">EAL domain-containing protein</fullName>
    </submittedName>
</protein>
<name>A0A502CLW9_9SPHN</name>
<dbReference type="InterPro" id="IPR035919">
    <property type="entry name" value="EAL_sf"/>
</dbReference>
<dbReference type="PROSITE" id="PS50883">
    <property type="entry name" value="EAL"/>
    <property type="match status" value="1"/>
</dbReference>
<dbReference type="EMBL" id="RCZK01000003">
    <property type="protein sequence ID" value="TPG13624.1"/>
    <property type="molecule type" value="Genomic_DNA"/>
</dbReference>
<gene>
    <name evidence="2" type="ORF">EAH84_05435</name>
</gene>
<proteinExistence type="predicted"/>
<dbReference type="AlphaFoldDB" id="A0A502CLW9"/>
<dbReference type="CDD" id="cd01948">
    <property type="entry name" value="EAL"/>
    <property type="match status" value="1"/>
</dbReference>
<dbReference type="Gene3D" id="3.20.20.450">
    <property type="entry name" value="EAL domain"/>
    <property type="match status" value="1"/>
</dbReference>
<dbReference type="SMART" id="SM00052">
    <property type="entry name" value="EAL"/>
    <property type="match status" value="1"/>
</dbReference>
<feature type="domain" description="EAL" evidence="1">
    <location>
        <begin position="9"/>
        <end position="259"/>
    </location>
</feature>
<dbReference type="PANTHER" id="PTHR33121:SF15">
    <property type="entry name" value="BLUE LIGHT- AND TEMPERATURE-REGULATED ANTIREPRESSOR BLUF"/>
    <property type="match status" value="1"/>
</dbReference>
<sequence length="259" mass="28548">MAPVKEAIPSERSSRICHGCKEGKGLPFDFTMAFQPIVDVRTTRVWAYEALVRGTAGESAATILEMVESNAVYGFDQACRVKAVELAGKLFPADADTKLSINFMPNAVYQPDACIRATLNAARRANFRQDRLMFEFTETEKMRDTAHVRNIVEAYRRRGFTTAIDDFGAGYAGLGLLAEMQPDVIKIDMAIIRDIDTSAAKRAIVAAIVKMATDLDITVVGEGVETREELATIVSLGIWLIQGYLLARPSLEALPVPRW</sequence>
<dbReference type="PANTHER" id="PTHR33121">
    <property type="entry name" value="CYCLIC DI-GMP PHOSPHODIESTERASE PDEF"/>
    <property type="match status" value="1"/>
</dbReference>
<dbReference type="Proteomes" id="UP000318413">
    <property type="component" value="Unassembled WGS sequence"/>
</dbReference>
<dbReference type="RefSeq" id="WP_140868923.1">
    <property type="nucleotide sequence ID" value="NZ_RCZK01000003.1"/>
</dbReference>
<organism evidence="2 3">
    <name type="scientific">Sphingomonas oligophenolica</name>
    <dbReference type="NCBI Taxonomy" id="301154"/>
    <lineage>
        <taxon>Bacteria</taxon>
        <taxon>Pseudomonadati</taxon>
        <taxon>Pseudomonadota</taxon>
        <taxon>Alphaproteobacteria</taxon>
        <taxon>Sphingomonadales</taxon>
        <taxon>Sphingomonadaceae</taxon>
        <taxon>Sphingomonas</taxon>
    </lineage>
</organism>
<evidence type="ECO:0000259" key="1">
    <source>
        <dbReference type="PROSITE" id="PS50883"/>
    </source>
</evidence>
<dbReference type="InterPro" id="IPR050706">
    <property type="entry name" value="Cyclic-di-GMP_PDE-like"/>
</dbReference>
<reference evidence="2 3" key="1">
    <citation type="journal article" date="2019" name="Environ. Microbiol.">
        <title>Species interactions and distinct microbial communities in high Arctic permafrost affected cryosols are associated with the CH4 and CO2 gas fluxes.</title>
        <authorList>
            <person name="Altshuler I."/>
            <person name="Hamel J."/>
            <person name="Turney S."/>
            <person name="Magnuson E."/>
            <person name="Levesque R."/>
            <person name="Greer C."/>
            <person name="Whyte L.G."/>
        </authorList>
    </citation>
    <scope>NUCLEOTIDE SEQUENCE [LARGE SCALE GENOMIC DNA]</scope>
    <source>
        <strain evidence="2 3">S5.1</strain>
    </source>
</reference>
<accession>A0A502CLW9</accession>
<evidence type="ECO:0000313" key="3">
    <source>
        <dbReference type="Proteomes" id="UP000318413"/>
    </source>
</evidence>